<dbReference type="InterPro" id="IPR035906">
    <property type="entry name" value="MetI-like_sf"/>
</dbReference>
<dbReference type="PANTHER" id="PTHR30183">
    <property type="entry name" value="MOLYBDENUM TRANSPORT SYSTEM PERMEASE PROTEIN MODB"/>
    <property type="match status" value="1"/>
</dbReference>
<feature type="transmembrane region" description="Helical" evidence="7">
    <location>
        <begin position="240"/>
        <end position="257"/>
    </location>
</feature>
<dbReference type="AlphaFoldDB" id="A0A432YLR7"/>
<evidence type="ECO:0000256" key="2">
    <source>
        <dbReference type="ARBA" id="ARBA00022448"/>
    </source>
</evidence>
<feature type="transmembrane region" description="Helical" evidence="7">
    <location>
        <begin position="285"/>
        <end position="310"/>
    </location>
</feature>
<dbReference type="SUPFAM" id="SSF161098">
    <property type="entry name" value="MetI-like"/>
    <property type="match status" value="2"/>
</dbReference>
<keyword evidence="3" id="KW-1003">Cell membrane</keyword>
<dbReference type="Proteomes" id="UP000288259">
    <property type="component" value="Unassembled WGS sequence"/>
</dbReference>
<evidence type="ECO:0000256" key="3">
    <source>
        <dbReference type="ARBA" id="ARBA00022475"/>
    </source>
</evidence>
<sequence length="555" mass="61229">MQQRWRQLSLVASALVLGLPLMVIVFALLQLLFGGDFTTLQHLWQTVIPEYIQHSLILMVGVAVGVIILGVSTAWLTTSCRFPGQKLLSWALLLPLAMPAYITAYTYTGMLDYSGPVQTLLRDTFGWSYGDYWFPQIRSIGGAIAVLSLVLFPYVYLITRATFLQQSATTLEAGRSLGLSPWQCFLRIALPLARPAIVTGTTLALMETLADYGTVQYFGVTTFTTGIFRTWYGLGDLTGALQLAGLLLAAVITLILLERWSRKQARYDQRNPRPAAPFELQGGKAWLASLVCWLPLVFGFLLPALQLAAWSVERWQVWTDSDFWQLTWNSFALALVAALLVVTLAVWLAYGRRQLPTKLVRTSVAFAGLGYAIPGLVIAVGLLVLLTSIDNVIIQITTEWFDYNPGLLLSGTLFALLFAYAVRFLSVAIQTVQAGLAEIRPSMDEAARIHGYRPLQVLRLIHLPLLRPSVLTAVILVGVDVLKELPATLVLRPFDFNTLAVRAYEMAGDERLADAGPPALMMVMVGLIPVILLSRAMLKSQQNALKEQDFVPVTA</sequence>
<dbReference type="FunFam" id="1.10.3720.10:FF:000088">
    <property type="entry name" value="Iron(III) ABC transporter, permease protein"/>
    <property type="match status" value="1"/>
</dbReference>
<dbReference type="InterPro" id="IPR000515">
    <property type="entry name" value="MetI-like"/>
</dbReference>
<gene>
    <name evidence="9" type="ORF">CWI71_05875</name>
</gene>
<comment type="subcellular location">
    <subcellularLocation>
        <location evidence="1 7">Cell membrane</location>
        <topology evidence="1 7">Multi-pass membrane protein</topology>
    </subcellularLocation>
</comment>
<feature type="transmembrane region" description="Helical" evidence="7">
    <location>
        <begin position="362"/>
        <end position="387"/>
    </location>
</feature>
<dbReference type="OrthoDB" id="9790211at2"/>
<dbReference type="Pfam" id="PF00528">
    <property type="entry name" value="BPD_transp_1"/>
    <property type="match status" value="2"/>
</dbReference>
<comment type="similarity">
    <text evidence="7">Belongs to the binding-protein-dependent transport system permease family.</text>
</comment>
<feature type="transmembrane region" description="Helical" evidence="7">
    <location>
        <begin position="51"/>
        <end position="75"/>
    </location>
</feature>
<keyword evidence="4 7" id="KW-0812">Transmembrane</keyword>
<feature type="transmembrane region" description="Helical" evidence="7">
    <location>
        <begin position="330"/>
        <end position="350"/>
    </location>
</feature>
<evidence type="ECO:0000256" key="5">
    <source>
        <dbReference type="ARBA" id="ARBA00022989"/>
    </source>
</evidence>
<feature type="domain" description="ABC transmembrane type-1" evidence="8">
    <location>
        <begin position="327"/>
        <end position="533"/>
    </location>
</feature>
<feature type="transmembrane region" description="Helical" evidence="7">
    <location>
        <begin position="457"/>
        <end position="479"/>
    </location>
</feature>
<dbReference type="GO" id="GO:0005886">
    <property type="term" value="C:plasma membrane"/>
    <property type="evidence" value="ECO:0007669"/>
    <property type="project" value="UniProtKB-SubCell"/>
</dbReference>
<feature type="transmembrane region" description="Helical" evidence="7">
    <location>
        <begin position="407"/>
        <end position="436"/>
    </location>
</feature>
<organism evidence="9 10">
    <name type="scientific">Pseudidiomarina insulisalsae</name>
    <dbReference type="NCBI Taxonomy" id="575789"/>
    <lineage>
        <taxon>Bacteria</taxon>
        <taxon>Pseudomonadati</taxon>
        <taxon>Pseudomonadota</taxon>
        <taxon>Gammaproteobacteria</taxon>
        <taxon>Alteromonadales</taxon>
        <taxon>Idiomarinaceae</taxon>
        <taxon>Pseudidiomarina</taxon>
    </lineage>
</organism>
<evidence type="ECO:0000256" key="4">
    <source>
        <dbReference type="ARBA" id="ARBA00022692"/>
    </source>
</evidence>
<protein>
    <submittedName>
        <fullName evidence="9">Iron ABC transporter permease</fullName>
    </submittedName>
</protein>
<dbReference type="CDD" id="cd06261">
    <property type="entry name" value="TM_PBP2"/>
    <property type="match status" value="2"/>
</dbReference>
<feature type="transmembrane region" description="Helical" evidence="7">
    <location>
        <begin position="87"/>
        <end position="107"/>
    </location>
</feature>
<evidence type="ECO:0000256" key="7">
    <source>
        <dbReference type="RuleBase" id="RU363032"/>
    </source>
</evidence>
<dbReference type="Gene3D" id="1.10.3720.10">
    <property type="entry name" value="MetI-like"/>
    <property type="match status" value="2"/>
</dbReference>
<evidence type="ECO:0000313" key="9">
    <source>
        <dbReference type="EMBL" id="RUO61882.1"/>
    </source>
</evidence>
<keyword evidence="6 7" id="KW-0472">Membrane</keyword>
<proteinExistence type="inferred from homology"/>
<evidence type="ECO:0000256" key="6">
    <source>
        <dbReference type="ARBA" id="ARBA00023136"/>
    </source>
</evidence>
<reference evidence="10" key="1">
    <citation type="journal article" date="2018" name="Front. Microbiol.">
        <title>Genome-Based Analysis Reveals the Taxonomy and Diversity of the Family Idiomarinaceae.</title>
        <authorList>
            <person name="Liu Y."/>
            <person name="Lai Q."/>
            <person name="Shao Z."/>
        </authorList>
    </citation>
    <scope>NUCLEOTIDE SEQUENCE [LARGE SCALE GENOMIC DNA]</scope>
    <source>
        <strain evidence="10">CVS-6</strain>
    </source>
</reference>
<feature type="transmembrane region" description="Helical" evidence="7">
    <location>
        <begin position="137"/>
        <end position="157"/>
    </location>
</feature>
<keyword evidence="5 7" id="KW-1133">Transmembrane helix</keyword>
<dbReference type="PROSITE" id="PS50928">
    <property type="entry name" value="ABC_TM1"/>
    <property type="match status" value="2"/>
</dbReference>
<feature type="transmembrane region" description="Helical" evidence="7">
    <location>
        <begin position="519"/>
        <end position="538"/>
    </location>
</feature>
<accession>A0A432YLR7</accession>
<keyword evidence="10" id="KW-1185">Reference proteome</keyword>
<evidence type="ECO:0000313" key="10">
    <source>
        <dbReference type="Proteomes" id="UP000288259"/>
    </source>
</evidence>
<dbReference type="GO" id="GO:0055085">
    <property type="term" value="P:transmembrane transport"/>
    <property type="evidence" value="ECO:0007669"/>
    <property type="project" value="InterPro"/>
</dbReference>
<feature type="transmembrane region" description="Helical" evidence="7">
    <location>
        <begin position="215"/>
        <end position="234"/>
    </location>
</feature>
<comment type="caution">
    <text evidence="9">The sequence shown here is derived from an EMBL/GenBank/DDBJ whole genome shotgun (WGS) entry which is preliminary data.</text>
</comment>
<dbReference type="RefSeq" id="WP_126754342.1">
    <property type="nucleotide sequence ID" value="NZ_PIPY01000005.1"/>
</dbReference>
<keyword evidence="2 7" id="KW-0813">Transport</keyword>
<feature type="domain" description="ABC transmembrane type-1" evidence="8">
    <location>
        <begin position="52"/>
        <end position="256"/>
    </location>
</feature>
<name>A0A432YLR7_9GAMM</name>
<evidence type="ECO:0000259" key="8">
    <source>
        <dbReference type="PROSITE" id="PS50928"/>
    </source>
</evidence>
<evidence type="ECO:0000256" key="1">
    <source>
        <dbReference type="ARBA" id="ARBA00004651"/>
    </source>
</evidence>
<dbReference type="PANTHER" id="PTHR30183:SF2">
    <property type="entry name" value="IRON UTILIZATION PROTEIN"/>
    <property type="match status" value="1"/>
</dbReference>
<dbReference type="EMBL" id="PIPY01000005">
    <property type="protein sequence ID" value="RUO61882.1"/>
    <property type="molecule type" value="Genomic_DNA"/>
</dbReference>